<feature type="compositionally biased region" description="Polar residues" evidence="2">
    <location>
        <begin position="720"/>
        <end position="731"/>
    </location>
</feature>
<keyword evidence="4" id="KW-1185">Reference proteome</keyword>
<dbReference type="GO" id="GO:0051285">
    <property type="term" value="C:cell cortex of cell tip"/>
    <property type="evidence" value="ECO:0007669"/>
    <property type="project" value="TreeGrafter"/>
</dbReference>
<protein>
    <submittedName>
        <fullName evidence="3">Kel2 protein</fullName>
    </submittedName>
</protein>
<gene>
    <name evidence="3" type="ORF">DAPK24_011600</name>
</gene>
<feature type="coiled-coil region" evidence="1">
    <location>
        <begin position="944"/>
        <end position="1006"/>
    </location>
</feature>
<feature type="compositionally biased region" description="Low complexity" evidence="2">
    <location>
        <begin position="646"/>
        <end position="655"/>
    </location>
</feature>
<dbReference type="Pfam" id="PF24681">
    <property type="entry name" value="Kelch_KLHDC2_KLHL20_DRC7"/>
    <property type="match status" value="1"/>
</dbReference>
<feature type="region of interest" description="Disordered" evidence="2">
    <location>
        <begin position="1"/>
        <end position="108"/>
    </location>
</feature>
<organism evidence="3 4">
    <name type="scientific">Pichia kluyveri</name>
    <name type="common">Yeast</name>
    <dbReference type="NCBI Taxonomy" id="36015"/>
    <lineage>
        <taxon>Eukaryota</taxon>
        <taxon>Fungi</taxon>
        <taxon>Dikarya</taxon>
        <taxon>Ascomycota</taxon>
        <taxon>Saccharomycotina</taxon>
        <taxon>Pichiomycetes</taxon>
        <taxon>Pichiales</taxon>
        <taxon>Pichiaceae</taxon>
        <taxon>Pichia</taxon>
    </lineage>
</organism>
<accession>A0AAV5R046</accession>
<name>A0AAV5R046_PICKL</name>
<dbReference type="AlphaFoldDB" id="A0AAV5R046"/>
<comment type="caution">
    <text evidence="3">The sequence shown here is derived from an EMBL/GenBank/DDBJ whole genome shotgun (WGS) entry which is preliminary data.</text>
</comment>
<feature type="region of interest" description="Disordered" evidence="2">
    <location>
        <begin position="1020"/>
        <end position="1046"/>
    </location>
</feature>
<evidence type="ECO:0000313" key="4">
    <source>
        <dbReference type="Proteomes" id="UP001378960"/>
    </source>
</evidence>
<reference evidence="3 4" key="1">
    <citation type="journal article" date="2023" name="Elife">
        <title>Identification of key yeast species and microbe-microbe interactions impacting larval growth of Drosophila in the wild.</title>
        <authorList>
            <person name="Mure A."/>
            <person name="Sugiura Y."/>
            <person name="Maeda R."/>
            <person name="Honda K."/>
            <person name="Sakurai N."/>
            <person name="Takahashi Y."/>
            <person name="Watada M."/>
            <person name="Katoh T."/>
            <person name="Gotoh A."/>
            <person name="Gotoh Y."/>
            <person name="Taniguchi I."/>
            <person name="Nakamura K."/>
            <person name="Hayashi T."/>
            <person name="Katayama T."/>
            <person name="Uemura T."/>
            <person name="Hattori Y."/>
        </authorList>
    </citation>
    <scope>NUCLEOTIDE SEQUENCE [LARGE SCALE GENOMIC DNA]</scope>
    <source>
        <strain evidence="3 4">PK-24</strain>
    </source>
</reference>
<evidence type="ECO:0000256" key="2">
    <source>
        <dbReference type="SAM" id="MobiDB-lite"/>
    </source>
</evidence>
<dbReference type="PANTHER" id="PTHR23244">
    <property type="entry name" value="KELCH REPEAT DOMAIN"/>
    <property type="match status" value="1"/>
</dbReference>
<keyword evidence="1" id="KW-0175">Coiled coil</keyword>
<feature type="region of interest" description="Disordered" evidence="2">
    <location>
        <begin position="581"/>
        <end position="656"/>
    </location>
</feature>
<feature type="compositionally biased region" description="Basic and acidic residues" evidence="2">
    <location>
        <begin position="610"/>
        <end position="626"/>
    </location>
</feature>
<feature type="coiled-coil region" evidence="1">
    <location>
        <begin position="780"/>
        <end position="821"/>
    </location>
</feature>
<feature type="compositionally biased region" description="Basic and acidic residues" evidence="2">
    <location>
        <begin position="1022"/>
        <end position="1039"/>
    </location>
</feature>
<sequence>MANFFKKINPKLNRSASNNQVINNNNNNQNQNQNDSIIDQGDHHPSSLQNSPAQLGNKSPSIPPPLIALPSPPISQLRDRLSPKINQNQSSHQYSYDNNPTPSIPSNPVITSSVTKITPIEKNVKKFNVHQNKEIKYNNNKPYNNNNNIQNIPNSDSNNIILNDTPFAQYQSTPWKKIKLYNSPFPRFGHTVSSFTSNSGDIYLMGGLSGNNVYGDMWILEPTTNNNNSNSLNNSNSYISSPIENIQKIPSPRTGHCSVLIGNAFIIFGGDTAINDENQSLDNKLYFFNITSLKWTITSSIGIKPCGRYGSQISVLNFEISPNNWSSQLYLFGGQLNNQYFNDLWKFDLSKFRDQKNQWIKLIPIGDIPPPLTNHSMIAYKNNLYIFGGQNDLIINDKLYCYNSIENSWSICKLTGPNLPPALSNHSATIFGSLLFIYGGKLANDSNSNDLFIIDLSNFSCWKLKSNLPFNPGPRYGHSITVDINKEKLLIMGGDIYDNDFNGVNDTSSIENIDESNFNLLSSVIYECDISKIDTFIDKPLIKNSYAESNLNSIFNGNNDNLNNKEKIINDYNEARSRSNIDLNESTDYDDKFTSSTPLQISDDELEIDDSIHTEIEEGEVIKQEIEENTINDNDKQRSKDDESLNSNSNSNSNSKIEDIADTVNITTNSIRSNGLDDNLHEQLDRVSSNIIKGKNFSNLTPKLINKNKLNEHTNKETTPESFKTPNLNESNDINTEDYLVPSLSTPLIKETSTIPFSPALIEKDNIKLQKLVQMVNDIKSEMKISISNADSQIVKLENEKNKLIEELNNVKSENNELKVIQEVDYSKLNEPGLAMKNVELQKFIINELSSIESLKNIMKEQDEKINNFSLQMKSKESLNDKIFELTNENFQLKNKIKLLEMSYNSKETSNNNNNINKLNNKLDLLVNKWNTIGPQSNINNFEIEKINKENDEMKKNLKEYEVLFEEIKTSLDRSHKALLLSQTENNKLKNQIKVTNEQFDEFRMKKRIYSSSSSRIPSISKEFKENEPIDDNKDDNNKNDILNNENDDDLIVDNSLIDDRYEIKIKDLEANLFIVSQERDQIKDELVNLKKQMYYNSKVE</sequence>
<evidence type="ECO:0000313" key="3">
    <source>
        <dbReference type="EMBL" id="GMM44585.1"/>
    </source>
</evidence>
<dbReference type="InterPro" id="IPR015915">
    <property type="entry name" value="Kelch-typ_b-propeller"/>
</dbReference>
<evidence type="ECO:0000256" key="1">
    <source>
        <dbReference type="SAM" id="Coils"/>
    </source>
</evidence>
<feature type="compositionally biased region" description="Polar residues" evidence="2">
    <location>
        <begin position="46"/>
        <end position="58"/>
    </location>
</feature>
<proteinExistence type="predicted"/>
<feature type="compositionally biased region" description="Basic and acidic residues" evidence="2">
    <location>
        <begin position="633"/>
        <end position="643"/>
    </location>
</feature>
<dbReference type="PANTHER" id="PTHR23244:SF456">
    <property type="entry name" value="MULTIPLE EPIDERMAL GROWTH FACTOR-LIKE DOMAINS PROTEIN 8"/>
    <property type="match status" value="1"/>
</dbReference>
<dbReference type="Gene3D" id="2.120.10.80">
    <property type="entry name" value="Kelch-type beta propeller"/>
    <property type="match status" value="3"/>
</dbReference>
<feature type="region of interest" description="Disordered" evidence="2">
    <location>
        <begin position="712"/>
        <end position="731"/>
    </location>
</feature>
<feature type="compositionally biased region" description="Low complexity" evidence="2">
    <location>
        <begin position="18"/>
        <end position="34"/>
    </location>
</feature>
<dbReference type="GO" id="GO:0061245">
    <property type="term" value="P:establishment or maintenance of bipolar cell polarity"/>
    <property type="evidence" value="ECO:0007669"/>
    <property type="project" value="TreeGrafter"/>
</dbReference>
<feature type="compositionally biased region" description="Polar residues" evidence="2">
    <location>
        <begin position="84"/>
        <end position="108"/>
    </location>
</feature>
<feature type="compositionally biased region" description="Pro residues" evidence="2">
    <location>
        <begin position="61"/>
        <end position="73"/>
    </location>
</feature>
<dbReference type="Proteomes" id="UP001378960">
    <property type="component" value="Unassembled WGS sequence"/>
</dbReference>
<feature type="coiled-coil region" evidence="1">
    <location>
        <begin position="852"/>
        <end position="896"/>
    </location>
</feature>
<dbReference type="EMBL" id="BTGB01000001">
    <property type="protein sequence ID" value="GMM44585.1"/>
    <property type="molecule type" value="Genomic_DNA"/>
</dbReference>
<dbReference type="SUPFAM" id="SSF117281">
    <property type="entry name" value="Kelch motif"/>
    <property type="match status" value="1"/>
</dbReference>